<feature type="transmembrane region" description="Helical" evidence="6">
    <location>
        <begin position="92"/>
        <end position="109"/>
    </location>
</feature>
<evidence type="ECO:0000256" key="5">
    <source>
        <dbReference type="ARBA" id="ARBA00023136"/>
    </source>
</evidence>
<evidence type="ECO:0000256" key="6">
    <source>
        <dbReference type="SAM" id="Phobius"/>
    </source>
</evidence>
<keyword evidence="4 6" id="KW-1133">Transmembrane helix</keyword>
<accession>A0A5B9EM46</accession>
<name>A0A5B9EM46_9BACT</name>
<keyword evidence="5 6" id="KW-0472">Membrane</keyword>
<dbReference type="Pfam" id="PF03899">
    <property type="entry name" value="ATP-synt_I"/>
    <property type="match status" value="1"/>
</dbReference>
<dbReference type="KEGG" id="talb:FTW19_15650"/>
<evidence type="ECO:0000256" key="3">
    <source>
        <dbReference type="ARBA" id="ARBA00022692"/>
    </source>
</evidence>
<organism evidence="7 8">
    <name type="scientific">Terriglobus albidus</name>
    <dbReference type="NCBI Taxonomy" id="1592106"/>
    <lineage>
        <taxon>Bacteria</taxon>
        <taxon>Pseudomonadati</taxon>
        <taxon>Acidobacteriota</taxon>
        <taxon>Terriglobia</taxon>
        <taxon>Terriglobales</taxon>
        <taxon>Acidobacteriaceae</taxon>
        <taxon>Terriglobus</taxon>
    </lineage>
</organism>
<reference evidence="7 8" key="1">
    <citation type="submission" date="2019-08" db="EMBL/GenBank/DDBJ databases">
        <title>Complete genome sequence of Terriglobus albidus strain ORNL.</title>
        <authorList>
            <person name="Podar M."/>
        </authorList>
    </citation>
    <scope>NUCLEOTIDE SEQUENCE [LARGE SCALE GENOMIC DNA]</scope>
    <source>
        <strain evidence="7 8">ORNL</strain>
    </source>
</reference>
<evidence type="ECO:0000313" key="8">
    <source>
        <dbReference type="Proteomes" id="UP000321820"/>
    </source>
</evidence>
<feature type="transmembrane region" description="Helical" evidence="6">
    <location>
        <begin position="24"/>
        <end position="42"/>
    </location>
</feature>
<keyword evidence="3 6" id="KW-0812">Transmembrane</keyword>
<protein>
    <submittedName>
        <fullName evidence="7">Uncharacterized protein</fullName>
    </submittedName>
</protein>
<evidence type="ECO:0000256" key="1">
    <source>
        <dbReference type="ARBA" id="ARBA00004651"/>
    </source>
</evidence>
<dbReference type="EMBL" id="CP042806">
    <property type="protein sequence ID" value="QEE31381.1"/>
    <property type="molecule type" value="Genomic_DNA"/>
</dbReference>
<evidence type="ECO:0000256" key="2">
    <source>
        <dbReference type="ARBA" id="ARBA00022475"/>
    </source>
</evidence>
<dbReference type="AlphaFoldDB" id="A0A5B9EM46"/>
<dbReference type="InterPro" id="IPR005598">
    <property type="entry name" value="ATP_synth_I"/>
</dbReference>
<gene>
    <name evidence="7" type="ORF">FTW19_15650</name>
</gene>
<dbReference type="OrthoDB" id="119517at2"/>
<proteinExistence type="predicted"/>
<dbReference type="GO" id="GO:0005886">
    <property type="term" value="C:plasma membrane"/>
    <property type="evidence" value="ECO:0007669"/>
    <property type="project" value="UniProtKB-SubCell"/>
</dbReference>
<evidence type="ECO:0000313" key="7">
    <source>
        <dbReference type="EMBL" id="QEE31381.1"/>
    </source>
</evidence>
<feature type="transmembrane region" description="Helical" evidence="6">
    <location>
        <begin position="63"/>
        <end position="86"/>
    </location>
</feature>
<comment type="subcellular location">
    <subcellularLocation>
        <location evidence="1">Cell membrane</location>
        <topology evidence="1">Multi-pass membrane protein</topology>
    </subcellularLocation>
</comment>
<sequence>MKLATILALVGAAGVWLKWGWRSAILLLVGAVISTSGLWEWLRLMTAVMARMDASETVKKGRSLGLVLAGFFMRLGLTLVALYVSLKFLDGSVYALAAGLGLGVFALAFEGARLARVWTV</sequence>
<keyword evidence="2" id="KW-1003">Cell membrane</keyword>
<keyword evidence="8" id="KW-1185">Reference proteome</keyword>
<dbReference type="Proteomes" id="UP000321820">
    <property type="component" value="Chromosome"/>
</dbReference>
<evidence type="ECO:0000256" key="4">
    <source>
        <dbReference type="ARBA" id="ARBA00022989"/>
    </source>
</evidence>